<organism evidence="8 9">
    <name type="scientific">Mycena venus</name>
    <dbReference type="NCBI Taxonomy" id="2733690"/>
    <lineage>
        <taxon>Eukaryota</taxon>
        <taxon>Fungi</taxon>
        <taxon>Dikarya</taxon>
        <taxon>Basidiomycota</taxon>
        <taxon>Agaricomycotina</taxon>
        <taxon>Agaricomycetes</taxon>
        <taxon>Agaricomycetidae</taxon>
        <taxon>Agaricales</taxon>
        <taxon>Marasmiineae</taxon>
        <taxon>Mycenaceae</taxon>
        <taxon>Mycena</taxon>
    </lineage>
</organism>
<name>A0A8H6WX18_9AGAR</name>
<sequence length="501" mass="54114">MDSETSREDGVNRIPKKRVPIPKFQIAIVLLIQFAEPITALVIYPFVVQFVRDTGITGGDETKTGFYAGMLESSFFFAESATVFTFGRLSDIYGRRPIILLGPFGLSVAMLGFGLSKTFWALLVRTFTLFLTSTLIEVRQFFRCIQGAFNGNIGNFLSKFRDYPLPKLETKIGDPTNIADIISTTSLAWAVAGTIAPLIGGLLSNPASKWPDTLGKMDILREHPYLLPCAVSASVALLAFAIAFVGLKETLPSIIARRRKRAGLPEETDPLLTTEPPQSHDSPVPMRNLLVRPVLIALTNHGLLTGCHMANEALVPLFFATPISFGGLGLKPNDIGLILGTLGICNAFVQAFFGGRVIRYFGARPVFTAGFCALVMQFAMYPLTGFLVRRAGQVDGIVRVALAFQLSGIAVLYFAYTSSQLCVMDAAPNRASLGSVNGLAHTVGTTMRGFAPSFSSSLFAISAAHRQIAGGNLVYIVLVVMALGAVRVSLLLPRHLRSEAK</sequence>
<dbReference type="Proteomes" id="UP000620124">
    <property type="component" value="Unassembled WGS sequence"/>
</dbReference>
<feature type="transmembrane region" description="Helical" evidence="6">
    <location>
        <begin position="396"/>
        <end position="416"/>
    </location>
</feature>
<keyword evidence="5 6" id="KW-0472">Membrane</keyword>
<evidence type="ECO:0000313" key="9">
    <source>
        <dbReference type="Proteomes" id="UP000620124"/>
    </source>
</evidence>
<evidence type="ECO:0000259" key="7">
    <source>
        <dbReference type="PROSITE" id="PS50850"/>
    </source>
</evidence>
<gene>
    <name evidence="8" type="ORF">MVEN_02459800</name>
</gene>
<dbReference type="PANTHER" id="PTHR23504:SF15">
    <property type="entry name" value="MAJOR FACILITATOR SUPERFAMILY (MFS) PROFILE DOMAIN-CONTAINING PROTEIN"/>
    <property type="match status" value="1"/>
</dbReference>
<feature type="transmembrane region" description="Helical" evidence="6">
    <location>
        <begin position="225"/>
        <end position="247"/>
    </location>
</feature>
<dbReference type="OrthoDB" id="419616at2759"/>
<dbReference type="PANTHER" id="PTHR23504">
    <property type="entry name" value="MAJOR FACILITATOR SUPERFAMILY DOMAIN-CONTAINING PROTEIN 10"/>
    <property type="match status" value="1"/>
</dbReference>
<evidence type="ECO:0000256" key="3">
    <source>
        <dbReference type="ARBA" id="ARBA00022692"/>
    </source>
</evidence>
<comment type="caution">
    <text evidence="8">The sequence shown here is derived from an EMBL/GenBank/DDBJ whole genome shotgun (WGS) entry which is preliminary data.</text>
</comment>
<feature type="transmembrane region" description="Helical" evidence="6">
    <location>
        <begin position="473"/>
        <end position="492"/>
    </location>
</feature>
<dbReference type="AlphaFoldDB" id="A0A8H6WX18"/>
<dbReference type="InterPro" id="IPR020846">
    <property type="entry name" value="MFS_dom"/>
</dbReference>
<dbReference type="SUPFAM" id="SSF103473">
    <property type="entry name" value="MFS general substrate transporter"/>
    <property type="match status" value="1"/>
</dbReference>
<feature type="transmembrane region" description="Helical" evidence="6">
    <location>
        <begin position="187"/>
        <end position="205"/>
    </location>
</feature>
<proteinExistence type="predicted"/>
<feature type="transmembrane region" description="Helical" evidence="6">
    <location>
        <begin position="365"/>
        <end position="384"/>
    </location>
</feature>
<keyword evidence="2" id="KW-0813">Transport</keyword>
<dbReference type="GO" id="GO:0022857">
    <property type="term" value="F:transmembrane transporter activity"/>
    <property type="evidence" value="ECO:0007669"/>
    <property type="project" value="InterPro"/>
</dbReference>
<dbReference type="PROSITE" id="PS50850">
    <property type="entry name" value="MFS"/>
    <property type="match status" value="1"/>
</dbReference>
<evidence type="ECO:0000256" key="6">
    <source>
        <dbReference type="SAM" id="Phobius"/>
    </source>
</evidence>
<protein>
    <submittedName>
        <fullName evidence="8">MFS domain-containing protein</fullName>
    </submittedName>
</protein>
<dbReference type="Pfam" id="PF07690">
    <property type="entry name" value="MFS_1"/>
    <property type="match status" value="1"/>
</dbReference>
<keyword evidence="3 6" id="KW-0812">Transmembrane</keyword>
<comment type="subcellular location">
    <subcellularLocation>
        <location evidence="1">Membrane</location>
        <topology evidence="1">Multi-pass membrane protein</topology>
    </subcellularLocation>
</comment>
<reference evidence="8" key="1">
    <citation type="submission" date="2020-05" db="EMBL/GenBank/DDBJ databases">
        <title>Mycena genomes resolve the evolution of fungal bioluminescence.</title>
        <authorList>
            <person name="Tsai I.J."/>
        </authorList>
    </citation>
    <scope>NUCLEOTIDE SEQUENCE</scope>
    <source>
        <strain evidence="8">CCC161011</strain>
    </source>
</reference>
<feature type="transmembrane region" description="Helical" evidence="6">
    <location>
        <begin position="98"/>
        <end position="116"/>
    </location>
</feature>
<feature type="transmembrane region" description="Helical" evidence="6">
    <location>
        <begin position="26"/>
        <end position="46"/>
    </location>
</feature>
<feature type="transmembrane region" description="Helical" evidence="6">
    <location>
        <begin position="335"/>
        <end position="353"/>
    </location>
</feature>
<evidence type="ECO:0000256" key="2">
    <source>
        <dbReference type="ARBA" id="ARBA00022448"/>
    </source>
</evidence>
<evidence type="ECO:0000256" key="1">
    <source>
        <dbReference type="ARBA" id="ARBA00004141"/>
    </source>
</evidence>
<evidence type="ECO:0000256" key="4">
    <source>
        <dbReference type="ARBA" id="ARBA00022989"/>
    </source>
</evidence>
<feature type="domain" description="Major facilitator superfamily (MFS) profile" evidence="7">
    <location>
        <begin position="25"/>
        <end position="496"/>
    </location>
</feature>
<evidence type="ECO:0000313" key="8">
    <source>
        <dbReference type="EMBL" id="KAF7330227.1"/>
    </source>
</evidence>
<keyword evidence="4 6" id="KW-1133">Transmembrane helix</keyword>
<dbReference type="InterPro" id="IPR011701">
    <property type="entry name" value="MFS"/>
</dbReference>
<accession>A0A8H6WX18</accession>
<dbReference type="Gene3D" id="1.20.1250.20">
    <property type="entry name" value="MFS general substrate transporter like domains"/>
    <property type="match status" value="1"/>
</dbReference>
<feature type="transmembrane region" description="Helical" evidence="6">
    <location>
        <begin position="66"/>
        <end position="86"/>
    </location>
</feature>
<keyword evidence="9" id="KW-1185">Reference proteome</keyword>
<dbReference type="EMBL" id="JACAZI010000033">
    <property type="protein sequence ID" value="KAF7330227.1"/>
    <property type="molecule type" value="Genomic_DNA"/>
</dbReference>
<dbReference type="InterPro" id="IPR036259">
    <property type="entry name" value="MFS_trans_sf"/>
</dbReference>
<evidence type="ECO:0000256" key="5">
    <source>
        <dbReference type="ARBA" id="ARBA00023136"/>
    </source>
</evidence>
<dbReference type="GO" id="GO:0016020">
    <property type="term" value="C:membrane"/>
    <property type="evidence" value="ECO:0007669"/>
    <property type="project" value="UniProtKB-SubCell"/>
</dbReference>